<sequence length="88" mass="10351">MAECFRRYFDNCHDQSADDGGPWHLSAIEDTDHIIIIHHYKDKMQRKQVRMSFLQQLCPEMCKRESNPIIPQFSNLCCKIGINQEKAP</sequence>
<dbReference type="AlphaFoldDB" id="A0A072U3P4"/>
<reference evidence="1 3" key="1">
    <citation type="journal article" date="2011" name="Nature">
        <title>The Medicago genome provides insight into the evolution of rhizobial symbioses.</title>
        <authorList>
            <person name="Young N.D."/>
            <person name="Debelle F."/>
            <person name="Oldroyd G.E."/>
            <person name="Geurts R."/>
            <person name="Cannon S.B."/>
            <person name="Udvardi M.K."/>
            <person name="Benedito V.A."/>
            <person name="Mayer K.F."/>
            <person name="Gouzy J."/>
            <person name="Schoof H."/>
            <person name="Van de Peer Y."/>
            <person name="Proost S."/>
            <person name="Cook D.R."/>
            <person name="Meyers B.C."/>
            <person name="Spannagl M."/>
            <person name="Cheung F."/>
            <person name="De Mita S."/>
            <person name="Krishnakumar V."/>
            <person name="Gundlach H."/>
            <person name="Zhou S."/>
            <person name="Mudge J."/>
            <person name="Bharti A.K."/>
            <person name="Murray J.D."/>
            <person name="Naoumkina M.A."/>
            <person name="Rosen B."/>
            <person name="Silverstein K.A."/>
            <person name="Tang H."/>
            <person name="Rombauts S."/>
            <person name="Zhao P.X."/>
            <person name="Zhou P."/>
            <person name="Barbe V."/>
            <person name="Bardou P."/>
            <person name="Bechner M."/>
            <person name="Bellec A."/>
            <person name="Berger A."/>
            <person name="Berges H."/>
            <person name="Bidwell S."/>
            <person name="Bisseling T."/>
            <person name="Choisne N."/>
            <person name="Couloux A."/>
            <person name="Denny R."/>
            <person name="Deshpande S."/>
            <person name="Dai X."/>
            <person name="Doyle J.J."/>
            <person name="Dudez A.M."/>
            <person name="Farmer A.D."/>
            <person name="Fouteau S."/>
            <person name="Franken C."/>
            <person name="Gibelin C."/>
            <person name="Gish J."/>
            <person name="Goldstein S."/>
            <person name="Gonzalez A.J."/>
            <person name="Green P.J."/>
            <person name="Hallab A."/>
            <person name="Hartog M."/>
            <person name="Hua A."/>
            <person name="Humphray S.J."/>
            <person name="Jeong D.H."/>
            <person name="Jing Y."/>
            <person name="Jocker A."/>
            <person name="Kenton S.M."/>
            <person name="Kim D.J."/>
            <person name="Klee K."/>
            <person name="Lai H."/>
            <person name="Lang C."/>
            <person name="Lin S."/>
            <person name="Macmil S.L."/>
            <person name="Magdelenat G."/>
            <person name="Matthews L."/>
            <person name="McCorrison J."/>
            <person name="Monaghan E.L."/>
            <person name="Mun J.H."/>
            <person name="Najar F.Z."/>
            <person name="Nicholson C."/>
            <person name="Noirot C."/>
            <person name="O'Bleness M."/>
            <person name="Paule C.R."/>
            <person name="Poulain J."/>
            <person name="Prion F."/>
            <person name="Qin B."/>
            <person name="Qu C."/>
            <person name="Retzel E.F."/>
            <person name="Riddle C."/>
            <person name="Sallet E."/>
            <person name="Samain S."/>
            <person name="Samson N."/>
            <person name="Sanders I."/>
            <person name="Saurat O."/>
            <person name="Scarpelli C."/>
            <person name="Schiex T."/>
            <person name="Segurens B."/>
            <person name="Severin A.J."/>
            <person name="Sherrier D.J."/>
            <person name="Shi R."/>
            <person name="Sims S."/>
            <person name="Singer S.R."/>
            <person name="Sinharoy S."/>
            <person name="Sterck L."/>
            <person name="Viollet A."/>
            <person name="Wang B.B."/>
            <person name="Wang K."/>
            <person name="Wang M."/>
            <person name="Wang X."/>
            <person name="Warfsmann J."/>
            <person name="Weissenbach J."/>
            <person name="White D.D."/>
            <person name="White J.D."/>
            <person name="Wiley G.B."/>
            <person name="Wincker P."/>
            <person name="Xing Y."/>
            <person name="Yang L."/>
            <person name="Yao Z."/>
            <person name="Ying F."/>
            <person name="Zhai J."/>
            <person name="Zhou L."/>
            <person name="Zuber A."/>
            <person name="Denarie J."/>
            <person name="Dixon R.A."/>
            <person name="May G.D."/>
            <person name="Schwartz D.C."/>
            <person name="Rogers J."/>
            <person name="Quetier F."/>
            <person name="Town C.D."/>
            <person name="Roe B.A."/>
        </authorList>
    </citation>
    <scope>NUCLEOTIDE SEQUENCE [LARGE SCALE GENOMIC DNA]</scope>
    <source>
        <strain evidence="1">A17</strain>
        <strain evidence="2 3">cv. Jemalong A17</strain>
    </source>
</reference>
<dbReference type="Proteomes" id="UP000002051">
    <property type="component" value="Unassembled WGS sequence"/>
</dbReference>
<evidence type="ECO:0000313" key="1">
    <source>
        <dbReference type="EMBL" id="KEH23981.1"/>
    </source>
</evidence>
<gene>
    <name evidence="1" type="ordered locus">MTR_7g099265</name>
</gene>
<evidence type="ECO:0000313" key="3">
    <source>
        <dbReference type="Proteomes" id="UP000002051"/>
    </source>
</evidence>
<evidence type="ECO:0000313" key="2">
    <source>
        <dbReference type="EnsemblPlants" id="KEH23981"/>
    </source>
</evidence>
<reference evidence="2" key="3">
    <citation type="submission" date="2015-04" db="UniProtKB">
        <authorList>
            <consortium name="EnsemblPlants"/>
        </authorList>
    </citation>
    <scope>IDENTIFICATION</scope>
    <source>
        <strain evidence="2">cv. Jemalong A17</strain>
    </source>
</reference>
<dbReference type="EMBL" id="CM001223">
    <property type="protein sequence ID" value="KEH23981.1"/>
    <property type="molecule type" value="Genomic_DNA"/>
</dbReference>
<reference evidence="1 3" key="2">
    <citation type="journal article" date="2014" name="BMC Genomics">
        <title>An improved genome release (version Mt4.0) for the model legume Medicago truncatula.</title>
        <authorList>
            <person name="Tang H."/>
            <person name="Krishnakumar V."/>
            <person name="Bidwell S."/>
            <person name="Rosen B."/>
            <person name="Chan A."/>
            <person name="Zhou S."/>
            <person name="Gentzbittel L."/>
            <person name="Childs K.L."/>
            <person name="Yandell M."/>
            <person name="Gundlach H."/>
            <person name="Mayer K.F."/>
            <person name="Schwartz D.C."/>
            <person name="Town C.D."/>
        </authorList>
    </citation>
    <scope>GENOME REANNOTATION</scope>
    <source>
        <strain evidence="1">A17</strain>
        <strain evidence="2 3">cv. Jemalong A17</strain>
    </source>
</reference>
<dbReference type="EnsemblPlants" id="KEH23981">
    <property type="protein sequence ID" value="KEH23981"/>
    <property type="gene ID" value="MTR_7g099265"/>
</dbReference>
<organism evidence="1 3">
    <name type="scientific">Medicago truncatula</name>
    <name type="common">Barrel medic</name>
    <name type="synonym">Medicago tribuloides</name>
    <dbReference type="NCBI Taxonomy" id="3880"/>
    <lineage>
        <taxon>Eukaryota</taxon>
        <taxon>Viridiplantae</taxon>
        <taxon>Streptophyta</taxon>
        <taxon>Embryophyta</taxon>
        <taxon>Tracheophyta</taxon>
        <taxon>Spermatophyta</taxon>
        <taxon>Magnoliopsida</taxon>
        <taxon>eudicotyledons</taxon>
        <taxon>Gunneridae</taxon>
        <taxon>Pentapetalae</taxon>
        <taxon>rosids</taxon>
        <taxon>fabids</taxon>
        <taxon>Fabales</taxon>
        <taxon>Fabaceae</taxon>
        <taxon>Papilionoideae</taxon>
        <taxon>50 kb inversion clade</taxon>
        <taxon>NPAAA clade</taxon>
        <taxon>Hologalegina</taxon>
        <taxon>IRL clade</taxon>
        <taxon>Trifolieae</taxon>
        <taxon>Medicago</taxon>
    </lineage>
</organism>
<accession>A0A072U3P4</accession>
<proteinExistence type="predicted"/>
<protein>
    <submittedName>
        <fullName evidence="1 2">Uncharacterized protein</fullName>
    </submittedName>
</protein>
<name>A0A072U3P4_MEDTR</name>
<dbReference type="HOGENOM" id="CLU_2472510_0_0_1"/>
<keyword evidence="3" id="KW-1185">Reference proteome</keyword>